<evidence type="ECO:0000256" key="1">
    <source>
        <dbReference type="SAM" id="MobiDB-lite"/>
    </source>
</evidence>
<dbReference type="AlphaFoldDB" id="A0A5Q3Q4U2"/>
<feature type="region of interest" description="Disordered" evidence="1">
    <location>
        <begin position="294"/>
        <end position="313"/>
    </location>
</feature>
<keyword evidence="4" id="KW-1185">Reference proteome</keyword>
<evidence type="ECO:0000313" key="3">
    <source>
        <dbReference type="EMBL" id="QGK68850.1"/>
    </source>
</evidence>
<name>A0A5Q3Q4U2_9PSEU</name>
<protein>
    <submittedName>
        <fullName evidence="3">Outer membrane lipoprotein carrier protein LolA</fullName>
    </submittedName>
</protein>
<dbReference type="InterPro" id="IPR052944">
    <property type="entry name" value="Sporulation_related"/>
</dbReference>
<organism evidence="3 4">
    <name type="scientific">Allosaccharopolyspora coralli</name>
    <dbReference type="NCBI Taxonomy" id="2665642"/>
    <lineage>
        <taxon>Bacteria</taxon>
        <taxon>Bacillati</taxon>
        <taxon>Actinomycetota</taxon>
        <taxon>Actinomycetes</taxon>
        <taxon>Pseudonocardiales</taxon>
        <taxon>Pseudonocardiaceae</taxon>
        <taxon>Allosaccharopolyspora</taxon>
    </lineage>
</organism>
<gene>
    <name evidence="3" type="ORF">GIY23_04190</name>
</gene>
<feature type="compositionally biased region" description="Basic and acidic residues" evidence="1">
    <location>
        <begin position="132"/>
        <end position="155"/>
    </location>
</feature>
<dbReference type="Proteomes" id="UP000371041">
    <property type="component" value="Chromosome"/>
</dbReference>
<feature type="chain" id="PRO_5024353822" evidence="2">
    <location>
        <begin position="32"/>
        <end position="366"/>
    </location>
</feature>
<feature type="region of interest" description="Disordered" evidence="1">
    <location>
        <begin position="251"/>
        <end position="283"/>
    </location>
</feature>
<evidence type="ECO:0000313" key="4">
    <source>
        <dbReference type="Proteomes" id="UP000371041"/>
    </source>
</evidence>
<keyword evidence="3" id="KW-0449">Lipoprotein</keyword>
<accession>A0A5Q3Q4U2</accession>
<dbReference type="InterPro" id="IPR006311">
    <property type="entry name" value="TAT_signal"/>
</dbReference>
<sequence>MQSRRVAVVATAGAAAGVLGLAALSLPSATANPTLPEIPPEKLVESVMTSSPPAFSGTVTVDNALGLPALPGAGGEDSGVGAMLADGEHTMRVWSDGADRHRVSLPSESGERTIVHDGSTVWTWDSATRTASRSDVDPAKQQQREPHHAQERPADPAEAARAVVGTLRESSTVTVDGTASVAGRDAYELVLTPKPSERTVLREVRVAVDAEKRVPLNVVVNTHGSDDPALRVGFSELDMTVPEARLFQFTPPAGTTVEEPQRQEKAPEQAQKPPHRKVGDGWDTVTVSRLPEQALQQGDDEQNRQDGPGGQDVRALADQVGTKVSGPWGDGWVVTTKAGSALLTSDGRVAVGAVPEQVLTDAIGNS</sequence>
<evidence type="ECO:0000256" key="2">
    <source>
        <dbReference type="SAM" id="SignalP"/>
    </source>
</evidence>
<dbReference type="RefSeq" id="WP_154075453.1">
    <property type="nucleotide sequence ID" value="NZ_CP045929.1"/>
</dbReference>
<feature type="region of interest" description="Disordered" evidence="1">
    <location>
        <begin position="129"/>
        <end position="158"/>
    </location>
</feature>
<reference evidence="4" key="1">
    <citation type="submission" date="2019-11" db="EMBL/GenBank/DDBJ databases">
        <title>The complete genome sequence of Saccharopolyspora sp. E2A.</title>
        <authorList>
            <person name="Zhang G."/>
        </authorList>
    </citation>
    <scope>NUCLEOTIDE SEQUENCE [LARGE SCALE GENOMIC DNA]</scope>
    <source>
        <strain evidence="4">E2A</strain>
    </source>
</reference>
<dbReference type="KEGG" id="sace:GIY23_04190"/>
<dbReference type="PANTHER" id="PTHR37507">
    <property type="entry name" value="SPORULATION PROTEIN YDCC"/>
    <property type="match status" value="1"/>
</dbReference>
<dbReference type="Gene3D" id="2.50.20.10">
    <property type="entry name" value="Lipoprotein localisation LolA/LolB/LppX"/>
    <property type="match status" value="1"/>
</dbReference>
<dbReference type="EMBL" id="CP045929">
    <property type="protein sequence ID" value="QGK68850.1"/>
    <property type="molecule type" value="Genomic_DNA"/>
</dbReference>
<feature type="signal peptide" evidence="2">
    <location>
        <begin position="1"/>
        <end position="31"/>
    </location>
</feature>
<dbReference type="PANTHER" id="PTHR37507:SF2">
    <property type="entry name" value="SPORULATION PROTEIN YDCC"/>
    <property type="match status" value="1"/>
</dbReference>
<dbReference type="SUPFAM" id="SSF89392">
    <property type="entry name" value="Prokaryotic lipoproteins and lipoprotein localization factors"/>
    <property type="match status" value="1"/>
</dbReference>
<keyword evidence="2" id="KW-0732">Signal</keyword>
<dbReference type="InterPro" id="IPR029046">
    <property type="entry name" value="LolA/LolB/LppX"/>
</dbReference>
<proteinExistence type="predicted"/>
<dbReference type="PROSITE" id="PS51318">
    <property type="entry name" value="TAT"/>
    <property type="match status" value="1"/>
</dbReference>